<name>A0A0A9CBZ0_ARUDO</name>
<dbReference type="AlphaFoldDB" id="A0A0A9CBZ0"/>
<protein>
    <submittedName>
        <fullName evidence="2">Uncharacterized protein</fullName>
    </submittedName>
</protein>
<dbReference type="EMBL" id="GBRH01225927">
    <property type="protein sequence ID" value="JAD71968.1"/>
    <property type="molecule type" value="Transcribed_RNA"/>
</dbReference>
<organism evidence="2">
    <name type="scientific">Arundo donax</name>
    <name type="common">Giant reed</name>
    <name type="synonym">Donax arundinaceus</name>
    <dbReference type="NCBI Taxonomy" id="35708"/>
    <lineage>
        <taxon>Eukaryota</taxon>
        <taxon>Viridiplantae</taxon>
        <taxon>Streptophyta</taxon>
        <taxon>Embryophyta</taxon>
        <taxon>Tracheophyta</taxon>
        <taxon>Spermatophyta</taxon>
        <taxon>Magnoliopsida</taxon>
        <taxon>Liliopsida</taxon>
        <taxon>Poales</taxon>
        <taxon>Poaceae</taxon>
        <taxon>PACMAD clade</taxon>
        <taxon>Arundinoideae</taxon>
        <taxon>Arundineae</taxon>
        <taxon>Arundo</taxon>
    </lineage>
</organism>
<feature type="region of interest" description="Disordered" evidence="1">
    <location>
        <begin position="1"/>
        <end position="31"/>
    </location>
</feature>
<evidence type="ECO:0000313" key="2">
    <source>
        <dbReference type="EMBL" id="JAD71968.1"/>
    </source>
</evidence>
<feature type="compositionally biased region" description="Basic and acidic residues" evidence="1">
    <location>
        <begin position="19"/>
        <end position="31"/>
    </location>
</feature>
<sequence length="31" mass="3692">MVLALNGKNTRWHRKKERNKTMNERNKAPLG</sequence>
<evidence type="ECO:0000256" key="1">
    <source>
        <dbReference type="SAM" id="MobiDB-lite"/>
    </source>
</evidence>
<reference evidence="2" key="1">
    <citation type="submission" date="2014-09" db="EMBL/GenBank/DDBJ databases">
        <authorList>
            <person name="Magalhaes I.L.F."/>
            <person name="Oliveira U."/>
            <person name="Santos F.R."/>
            <person name="Vidigal T.H.D.A."/>
            <person name="Brescovit A.D."/>
            <person name="Santos A.J."/>
        </authorList>
    </citation>
    <scope>NUCLEOTIDE SEQUENCE</scope>
    <source>
        <tissue evidence="2">Shoot tissue taken approximately 20 cm above the soil surface</tissue>
    </source>
</reference>
<reference evidence="2" key="2">
    <citation type="journal article" date="2015" name="Data Brief">
        <title>Shoot transcriptome of the giant reed, Arundo donax.</title>
        <authorList>
            <person name="Barrero R.A."/>
            <person name="Guerrero F.D."/>
            <person name="Moolhuijzen P."/>
            <person name="Goolsby J.A."/>
            <person name="Tidwell J."/>
            <person name="Bellgard S.E."/>
            <person name="Bellgard M.I."/>
        </authorList>
    </citation>
    <scope>NUCLEOTIDE SEQUENCE</scope>
    <source>
        <tissue evidence="2">Shoot tissue taken approximately 20 cm above the soil surface</tissue>
    </source>
</reference>
<accession>A0A0A9CBZ0</accession>
<proteinExistence type="predicted"/>